<keyword evidence="4" id="KW-0472">Membrane</keyword>
<dbReference type="VEuPathDB" id="FungiDB:CCM_07390"/>
<dbReference type="HOGENOM" id="CLU_035914_1_2_1"/>
<keyword evidence="7" id="KW-1185">Reference proteome</keyword>
<evidence type="ECO:0000256" key="3">
    <source>
        <dbReference type="SAM" id="MobiDB-lite"/>
    </source>
</evidence>
<dbReference type="Proteomes" id="UP000001610">
    <property type="component" value="Unassembled WGS sequence"/>
</dbReference>
<dbReference type="KEGG" id="cmt:CCM_07390"/>
<dbReference type="InterPro" id="IPR008922">
    <property type="entry name" value="Di-copper_centre_dom_sf"/>
</dbReference>
<dbReference type="PANTHER" id="PTHR11474:SF126">
    <property type="entry name" value="TYROSINASE-LIKE PROTEIN TYR-1-RELATED"/>
    <property type="match status" value="1"/>
</dbReference>
<sequence>MYQPLEQHTVPVADDCYPDDSSAGKAEKDADSPALRPPMYKRLASTRNALFTMLAAAGIAMVVLFAISTAPRHSRQACTCPSLRREWRQLNSTEKTTYIDAVKCLQAFPSDLTGIGRRSDDFPWVHRHVATSIHNTALFLPYHRYLIHLYEKSLRELCNYSGALVYWNWELDWHDPARSPIWDPDTGFGGSGDIAAELTVGWGSCVPDGPFRNYKVLFYDFVLKLHCLSRGFGRCFGRNGTWSGDPFKPSAIRQVMEQETFASFSASLEAGPHDAVPNNICGDFYYLESPNDPVFFLHHTNLDRLWAKWQAEKPSRRLEYNGRASKDDTKAAASADDILGMMGLGPDLTVREVMDTQSGILCYRY</sequence>
<dbReference type="AlphaFoldDB" id="G3JPN7"/>
<dbReference type="OrthoDB" id="6132182at2759"/>
<dbReference type="PANTHER" id="PTHR11474">
    <property type="entry name" value="TYROSINASE FAMILY MEMBER"/>
    <property type="match status" value="1"/>
</dbReference>
<dbReference type="InterPro" id="IPR050316">
    <property type="entry name" value="Tyrosinase/Hemocyanin"/>
</dbReference>
<dbReference type="STRING" id="983644.G3JPN7"/>
<dbReference type="InterPro" id="IPR002227">
    <property type="entry name" value="Tyrosinase_Cu-bd"/>
</dbReference>
<name>G3JPN7_CORMM</name>
<organism evidence="6 7">
    <name type="scientific">Cordyceps militaris (strain CM01)</name>
    <name type="common">Caterpillar fungus</name>
    <dbReference type="NCBI Taxonomy" id="983644"/>
    <lineage>
        <taxon>Eukaryota</taxon>
        <taxon>Fungi</taxon>
        <taxon>Dikarya</taxon>
        <taxon>Ascomycota</taxon>
        <taxon>Pezizomycotina</taxon>
        <taxon>Sordariomycetes</taxon>
        <taxon>Hypocreomycetidae</taxon>
        <taxon>Hypocreales</taxon>
        <taxon>Cordycipitaceae</taxon>
        <taxon>Cordyceps</taxon>
    </lineage>
</organism>
<dbReference type="eggNOG" id="ENOG502QRET">
    <property type="taxonomic scope" value="Eukaryota"/>
</dbReference>
<keyword evidence="1" id="KW-0479">Metal-binding</keyword>
<gene>
    <name evidence="6" type="ORF">CCM_07390</name>
</gene>
<keyword evidence="4" id="KW-1133">Transmembrane helix</keyword>
<reference evidence="6 7" key="1">
    <citation type="journal article" date="2011" name="Genome Biol.">
        <title>Genome sequence of the insect pathogenic fungus Cordyceps militaris, a valued traditional Chinese medicine.</title>
        <authorList>
            <person name="Zheng P."/>
            <person name="Xia Y."/>
            <person name="Xiao G."/>
            <person name="Xiong C."/>
            <person name="Hu X."/>
            <person name="Zhang S."/>
            <person name="Zheng H."/>
            <person name="Huang Y."/>
            <person name="Zhou Y."/>
            <person name="Wang S."/>
            <person name="Zhao G.P."/>
            <person name="Liu X."/>
            <person name="St Leger R.J."/>
            <person name="Wang C."/>
        </authorList>
    </citation>
    <scope>NUCLEOTIDE SEQUENCE [LARGE SCALE GENOMIC DNA]</scope>
    <source>
        <strain evidence="6 7">CM01</strain>
    </source>
</reference>
<proteinExistence type="predicted"/>
<accession>G3JPN7</accession>
<dbReference type="GeneID" id="18169401"/>
<feature type="transmembrane region" description="Helical" evidence="4">
    <location>
        <begin position="49"/>
        <end position="70"/>
    </location>
</feature>
<dbReference type="InParanoid" id="G3JPN7"/>
<feature type="region of interest" description="Disordered" evidence="3">
    <location>
        <begin position="1"/>
        <end position="36"/>
    </location>
</feature>
<dbReference type="OMA" id="NHNRVHR"/>
<evidence type="ECO:0000256" key="2">
    <source>
        <dbReference type="ARBA" id="ARBA00023008"/>
    </source>
</evidence>
<evidence type="ECO:0000256" key="1">
    <source>
        <dbReference type="ARBA" id="ARBA00022723"/>
    </source>
</evidence>
<dbReference type="SUPFAM" id="SSF48056">
    <property type="entry name" value="Di-copper centre-containing domain"/>
    <property type="match status" value="1"/>
</dbReference>
<keyword evidence="2" id="KW-0186">Copper</keyword>
<protein>
    <submittedName>
        <fullName evidence="6">Tyrosinase, putative</fullName>
    </submittedName>
</protein>
<evidence type="ECO:0000313" key="6">
    <source>
        <dbReference type="EMBL" id="EGX89138.1"/>
    </source>
</evidence>
<dbReference type="Pfam" id="PF00264">
    <property type="entry name" value="Tyrosinase"/>
    <property type="match status" value="1"/>
</dbReference>
<evidence type="ECO:0000313" key="7">
    <source>
        <dbReference type="Proteomes" id="UP000001610"/>
    </source>
</evidence>
<dbReference type="EMBL" id="JH126404">
    <property type="protein sequence ID" value="EGX89138.1"/>
    <property type="molecule type" value="Genomic_DNA"/>
</dbReference>
<dbReference type="GO" id="GO:0046872">
    <property type="term" value="F:metal ion binding"/>
    <property type="evidence" value="ECO:0007669"/>
    <property type="project" value="UniProtKB-KW"/>
</dbReference>
<dbReference type="GO" id="GO:0016491">
    <property type="term" value="F:oxidoreductase activity"/>
    <property type="evidence" value="ECO:0007669"/>
    <property type="project" value="InterPro"/>
</dbReference>
<dbReference type="Gene3D" id="1.10.1280.10">
    <property type="entry name" value="Di-copper center containing domain from catechol oxidase"/>
    <property type="match status" value="1"/>
</dbReference>
<keyword evidence="4" id="KW-0812">Transmembrane</keyword>
<dbReference type="PRINTS" id="PR00092">
    <property type="entry name" value="TYROSINASE"/>
</dbReference>
<feature type="domain" description="Tyrosinase copper-binding" evidence="5">
    <location>
        <begin position="292"/>
        <end position="303"/>
    </location>
</feature>
<evidence type="ECO:0000259" key="5">
    <source>
        <dbReference type="PROSITE" id="PS00498"/>
    </source>
</evidence>
<dbReference type="PROSITE" id="PS00498">
    <property type="entry name" value="TYROSINASE_2"/>
    <property type="match status" value="1"/>
</dbReference>
<evidence type="ECO:0000256" key="4">
    <source>
        <dbReference type="SAM" id="Phobius"/>
    </source>
</evidence>
<dbReference type="RefSeq" id="XP_006672594.1">
    <property type="nucleotide sequence ID" value="XM_006672531.1"/>
</dbReference>